<reference evidence="1 2" key="1">
    <citation type="submission" date="2018-10" db="EMBL/GenBank/DDBJ databases">
        <title>Genomic Encyclopedia of Archaeal and Bacterial Type Strains, Phase II (KMG-II): from individual species to whole genera.</title>
        <authorList>
            <person name="Goeker M."/>
        </authorList>
    </citation>
    <scope>NUCLEOTIDE SEQUENCE [LARGE SCALE GENOMIC DNA]</scope>
    <source>
        <strain evidence="1 2">DSM 15094</strain>
    </source>
</reference>
<protein>
    <submittedName>
        <fullName evidence="1">Uncharacterized protein</fullName>
    </submittedName>
</protein>
<evidence type="ECO:0000313" key="1">
    <source>
        <dbReference type="EMBL" id="RKS95075.1"/>
    </source>
</evidence>
<organism evidence="1 2">
    <name type="scientific">Flavobacterium limicola</name>
    <dbReference type="NCBI Taxonomy" id="180441"/>
    <lineage>
        <taxon>Bacteria</taxon>
        <taxon>Pseudomonadati</taxon>
        <taxon>Bacteroidota</taxon>
        <taxon>Flavobacteriia</taxon>
        <taxon>Flavobacteriales</taxon>
        <taxon>Flavobacteriaceae</taxon>
        <taxon>Flavobacterium</taxon>
    </lineage>
</organism>
<dbReference type="Proteomes" id="UP000280091">
    <property type="component" value="Unassembled WGS sequence"/>
</dbReference>
<dbReference type="RefSeq" id="WP_121364257.1">
    <property type="nucleotide sequence ID" value="NZ_RBXA01000001.1"/>
</dbReference>
<evidence type="ECO:0000313" key="2">
    <source>
        <dbReference type="Proteomes" id="UP000280091"/>
    </source>
</evidence>
<dbReference type="EMBL" id="RBXA01000001">
    <property type="protein sequence ID" value="RKS95075.1"/>
    <property type="molecule type" value="Genomic_DNA"/>
</dbReference>
<name>A0A495S5J7_9FLAO</name>
<gene>
    <name evidence="1" type="ORF">BC952_0723</name>
</gene>
<sequence length="147" mass="17172">MGLILCVLQSCSTEELLIESDSNRNVRDYSYEEITFQDLKKINNKAFIESAKLKKVIATSKNKDINSASNYDIDLKSIRYIKRKNNDETFSFRIFQVPTATFQQNIVVECKENEKPQSYLVTYYLNKQVNQINNSDDFIRAIKVHQL</sequence>
<proteinExistence type="predicted"/>
<accession>A0A495S5J7</accession>
<comment type="caution">
    <text evidence="1">The sequence shown here is derived from an EMBL/GenBank/DDBJ whole genome shotgun (WGS) entry which is preliminary data.</text>
</comment>
<keyword evidence="2" id="KW-1185">Reference proteome</keyword>
<dbReference type="AlphaFoldDB" id="A0A495S5J7"/>